<evidence type="ECO:0000259" key="7">
    <source>
        <dbReference type="Pfam" id="PF02911"/>
    </source>
</evidence>
<name>A0A1F6MSA4_9BACT</name>
<dbReference type="EC" id="2.1.2.9" evidence="2 5"/>
<dbReference type="EMBL" id="MFQN01000013">
    <property type="protein sequence ID" value="OGH74507.1"/>
    <property type="molecule type" value="Genomic_DNA"/>
</dbReference>
<dbReference type="CDD" id="cd08704">
    <property type="entry name" value="Met_tRNA_FMT_C"/>
    <property type="match status" value="1"/>
</dbReference>
<dbReference type="SUPFAM" id="SSF53328">
    <property type="entry name" value="Formyltransferase"/>
    <property type="match status" value="1"/>
</dbReference>
<evidence type="ECO:0000256" key="3">
    <source>
        <dbReference type="ARBA" id="ARBA00022679"/>
    </source>
</evidence>
<dbReference type="InterPro" id="IPR044135">
    <property type="entry name" value="Met-tRNA-FMT_C"/>
</dbReference>
<dbReference type="CDD" id="cd08646">
    <property type="entry name" value="FMT_core_Met-tRNA-FMT_N"/>
    <property type="match status" value="1"/>
</dbReference>
<dbReference type="GO" id="GO:0005829">
    <property type="term" value="C:cytosol"/>
    <property type="evidence" value="ECO:0007669"/>
    <property type="project" value="TreeGrafter"/>
</dbReference>
<feature type="domain" description="Formyl transferase N-terminal" evidence="6">
    <location>
        <begin position="1"/>
        <end position="183"/>
    </location>
</feature>
<dbReference type="Pfam" id="PF02911">
    <property type="entry name" value="Formyl_trans_C"/>
    <property type="match status" value="1"/>
</dbReference>
<evidence type="ECO:0000256" key="1">
    <source>
        <dbReference type="ARBA" id="ARBA00010699"/>
    </source>
</evidence>
<feature type="domain" description="Formyl transferase C-terminal" evidence="7">
    <location>
        <begin position="208"/>
        <end position="301"/>
    </location>
</feature>
<sequence length="310" mass="34185">MKTVFFGTHNFAATILEGIINNPLFDIQLVITQPDKPVGRKQELQKSPVKLLAEKHGLPITQPVSLKSYALHPAPEDIGHMTYDVGICAQYGLIIPEDILNAPKHGIINVHTSLLPKYRGASPIQSALINGEEETGVTLMKMDAGLDTGPILWQKALKIEPNDNYTTVEEKLAKIAILGLTEAIPDYVAGTLSTTPQDNAHASICKELTREDGRIDWSKTAQQIYNQYRGLTPWPGVWTVWNDKRLKLLQINPSNKTLQTGQVLVEGDKIYIGAGDQAIEILELQLEGKQKTSAKDFINGYKSIDKVALS</sequence>
<dbReference type="InterPro" id="IPR041711">
    <property type="entry name" value="Met-tRNA-FMT_N"/>
</dbReference>
<reference evidence="8 9" key="1">
    <citation type="journal article" date="2016" name="Nat. Commun.">
        <title>Thousands of microbial genomes shed light on interconnected biogeochemical processes in an aquifer system.</title>
        <authorList>
            <person name="Anantharaman K."/>
            <person name="Brown C.T."/>
            <person name="Hug L.A."/>
            <person name="Sharon I."/>
            <person name="Castelle C.J."/>
            <person name="Probst A.J."/>
            <person name="Thomas B.C."/>
            <person name="Singh A."/>
            <person name="Wilkins M.J."/>
            <person name="Karaoz U."/>
            <person name="Brodie E.L."/>
            <person name="Williams K.H."/>
            <person name="Hubbard S.S."/>
            <person name="Banfield J.F."/>
        </authorList>
    </citation>
    <scope>NUCLEOTIDE SEQUENCE [LARGE SCALE GENOMIC DNA]</scope>
</reference>
<dbReference type="SUPFAM" id="SSF50486">
    <property type="entry name" value="FMT C-terminal domain-like"/>
    <property type="match status" value="1"/>
</dbReference>
<dbReference type="InterPro" id="IPR005794">
    <property type="entry name" value="Fmt"/>
</dbReference>
<evidence type="ECO:0000256" key="2">
    <source>
        <dbReference type="ARBA" id="ARBA00012261"/>
    </source>
</evidence>
<comment type="catalytic activity">
    <reaction evidence="5">
        <text>L-methionyl-tRNA(fMet) + (6R)-10-formyltetrahydrofolate = N-formyl-L-methionyl-tRNA(fMet) + (6S)-5,6,7,8-tetrahydrofolate + H(+)</text>
        <dbReference type="Rhea" id="RHEA:24380"/>
        <dbReference type="Rhea" id="RHEA-COMP:9952"/>
        <dbReference type="Rhea" id="RHEA-COMP:9953"/>
        <dbReference type="ChEBI" id="CHEBI:15378"/>
        <dbReference type="ChEBI" id="CHEBI:57453"/>
        <dbReference type="ChEBI" id="CHEBI:78530"/>
        <dbReference type="ChEBI" id="CHEBI:78844"/>
        <dbReference type="ChEBI" id="CHEBI:195366"/>
        <dbReference type="EC" id="2.1.2.9"/>
    </reaction>
</comment>
<gene>
    <name evidence="5" type="primary">fmt</name>
    <name evidence="8" type="ORF">A3G00_01820</name>
</gene>
<comment type="similarity">
    <text evidence="1 5">Belongs to the Fmt family.</text>
</comment>
<feature type="binding site" evidence="5">
    <location>
        <begin position="113"/>
        <end position="116"/>
    </location>
    <ligand>
        <name>(6S)-5,6,7,8-tetrahydrofolate</name>
        <dbReference type="ChEBI" id="CHEBI:57453"/>
    </ligand>
</feature>
<dbReference type="NCBIfam" id="TIGR00460">
    <property type="entry name" value="fmt"/>
    <property type="match status" value="1"/>
</dbReference>
<dbReference type="PROSITE" id="PS00373">
    <property type="entry name" value="GART"/>
    <property type="match status" value="1"/>
</dbReference>
<dbReference type="InterPro" id="IPR001555">
    <property type="entry name" value="GART_AS"/>
</dbReference>
<dbReference type="GO" id="GO:0004479">
    <property type="term" value="F:methionyl-tRNA formyltransferase activity"/>
    <property type="evidence" value="ECO:0007669"/>
    <property type="project" value="UniProtKB-UniRule"/>
</dbReference>
<dbReference type="InterPro" id="IPR002376">
    <property type="entry name" value="Formyl_transf_N"/>
</dbReference>
<dbReference type="Proteomes" id="UP000178347">
    <property type="component" value="Unassembled WGS sequence"/>
</dbReference>
<evidence type="ECO:0000256" key="5">
    <source>
        <dbReference type="HAMAP-Rule" id="MF_00182"/>
    </source>
</evidence>
<comment type="function">
    <text evidence="5">Attaches a formyl group to the free amino group of methionyl-tRNA(fMet). The formyl group appears to play a dual role in the initiator identity of N-formylmethionyl-tRNA by promoting its recognition by IF2 and preventing the misappropriation of this tRNA by the elongation apparatus.</text>
</comment>
<dbReference type="InterPro" id="IPR011034">
    <property type="entry name" value="Formyl_transferase-like_C_sf"/>
</dbReference>
<dbReference type="InterPro" id="IPR036477">
    <property type="entry name" value="Formyl_transf_N_sf"/>
</dbReference>
<evidence type="ECO:0000313" key="9">
    <source>
        <dbReference type="Proteomes" id="UP000178347"/>
    </source>
</evidence>
<proteinExistence type="inferred from homology"/>
<dbReference type="Gene3D" id="3.40.50.12230">
    <property type="match status" value="1"/>
</dbReference>
<dbReference type="PANTHER" id="PTHR11138">
    <property type="entry name" value="METHIONYL-TRNA FORMYLTRANSFERASE"/>
    <property type="match status" value="1"/>
</dbReference>
<organism evidence="8 9">
    <name type="scientific">Candidatus Magasanikbacteria bacterium RIFCSPLOWO2_12_FULL_43_12</name>
    <dbReference type="NCBI Taxonomy" id="1798692"/>
    <lineage>
        <taxon>Bacteria</taxon>
        <taxon>Candidatus Magasanikiibacteriota</taxon>
    </lineage>
</organism>
<dbReference type="AlphaFoldDB" id="A0A1F6MSA4"/>
<keyword evidence="3 5" id="KW-0808">Transferase</keyword>
<dbReference type="HAMAP" id="MF_00182">
    <property type="entry name" value="Formyl_trans"/>
    <property type="match status" value="1"/>
</dbReference>
<dbReference type="Pfam" id="PF00551">
    <property type="entry name" value="Formyl_trans_N"/>
    <property type="match status" value="1"/>
</dbReference>
<evidence type="ECO:0000313" key="8">
    <source>
        <dbReference type="EMBL" id="OGH74507.1"/>
    </source>
</evidence>
<dbReference type="PANTHER" id="PTHR11138:SF5">
    <property type="entry name" value="METHIONYL-TRNA FORMYLTRANSFERASE, MITOCHONDRIAL"/>
    <property type="match status" value="1"/>
</dbReference>
<dbReference type="STRING" id="1798692.A3G00_01820"/>
<comment type="caution">
    <text evidence="8">The sequence shown here is derived from an EMBL/GenBank/DDBJ whole genome shotgun (WGS) entry which is preliminary data.</text>
</comment>
<keyword evidence="4 5" id="KW-0648">Protein biosynthesis</keyword>
<evidence type="ECO:0000256" key="4">
    <source>
        <dbReference type="ARBA" id="ARBA00022917"/>
    </source>
</evidence>
<protein>
    <recommendedName>
        <fullName evidence="2 5">Methionyl-tRNA formyltransferase</fullName>
        <ecNumber evidence="2 5">2.1.2.9</ecNumber>
    </recommendedName>
</protein>
<dbReference type="InterPro" id="IPR005793">
    <property type="entry name" value="Formyl_trans_C"/>
</dbReference>
<evidence type="ECO:0000259" key="6">
    <source>
        <dbReference type="Pfam" id="PF00551"/>
    </source>
</evidence>
<accession>A0A1F6MSA4</accession>